<accession>A0ABN8MMB0</accession>
<reference evidence="6 7" key="1">
    <citation type="submission" date="2022-05" db="EMBL/GenBank/DDBJ databases">
        <authorList>
            <consortium name="Genoscope - CEA"/>
            <person name="William W."/>
        </authorList>
    </citation>
    <scope>NUCLEOTIDE SEQUENCE [LARGE SCALE GENOMIC DNA]</scope>
</reference>
<evidence type="ECO:0000256" key="1">
    <source>
        <dbReference type="ARBA" id="ARBA00022729"/>
    </source>
</evidence>
<dbReference type="PROSITE" id="PS51886">
    <property type="entry name" value="TLDC"/>
    <property type="match status" value="1"/>
</dbReference>
<dbReference type="InterPro" id="IPR050958">
    <property type="entry name" value="Cell_Adh-Cytoskel_Orgn"/>
</dbReference>
<dbReference type="InterPro" id="IPR006571">
    <property type="entry name" value="TLDc_dom"/>
</dbReference>
<feature type="region of interest" description="Disordered" evidence="3">
    <location>
        <begin position="149"/>
        <end position="233"/>
    </location>
</feature>
<dbReference type="PANTHER" id="PTHR45080:SF8">
    <property type="entry name" value="IG-LIKE DOMAIN-CONTAINING PROTEIN"/>
    <property type="match status" value="1"/>
</dbReference>
<dbReference type="PROSITE" id="PS50835">
    <property type="entry name" value="IG_LIKE"/>
    <property type="match status" value="2"/>
</dbReference>
<dbReference type="Gene3D" id="2.60.40.10">
    <property type="entry name" value="Immunoglobulins"/>
    <property type="match status" value="2"/>
</dbReference>
<evidence type="ECO:0000256" key="2">
    <source>
        <dbReference type="ARBA" id="ARBA00023157"/>
    </source>
</evidence>
<feature type="domain" description="Ig-like" evidence="4">
    <location>
        <begin position="234"/>
        <end position="269"/>
    </location>
</feature>
<comment type="caution">
    <text evidence="6">The sequence shown here is derived from an EMBL/GenBank/DDBJ whole genome shotgun (WGS) entry which is preliminary data.</text>
</comment>
<proteinExistence type="predicted"/>
<dbReference type="InterPro" id="IPR013098">
    <property type="entry name" value="Ig_I-set"/>
</dbReference>
<feature type="domain" description="Ig-like" evidence="4">
    <location>
        <begin position="316"/>
        <end position="400"/>
    </location>
</feature>
<keyword evidence="2" id="KW-1015">Disulfide bond</keyword>
<keyword evidence="7" id="KW-1185">Reference proteome</keyword>
<dbReference type="EMBL" id="CALNXI010000557">
    <property type="protein sequence ID" value="CAH3029186.1"/>
    <property type="molecule type" value="Genomic_DNA"/>
</dbReference>
<dbReference type="InterPro" id="IPR036179">
    <property type="entry name" value="Ig-like_dom_sf"/>
</dbReference>
<evidence type="ECO:0000259" key="4">
    <source>
        <dbReference type="PROSITE" id="PS50835"/>
    </source>
</evidence>
<organism evidence="6 7">
    <name type="scientific">Porites evermanni</name>
    <dbReference type="NCBI Taxonomy" id="104178"/>
    <lineage>
        <taxon>Eukaryota</taxon>
        <taxon>Metazoa</taxon>
        <taxon>Cnidaria</taxon>
        <taxon>Anthozoa</taxon>
        <taxon>Hexacorallia</taxon>
        <taxon>Scleractinia</taxon>
        <taxon>Fungiina</taxon>
        <taxon>Poritidae</taxon>
        <taxon>Porites</taxon>
    </lineage>
</organism>
<evidence type="ECO:0000313" key="7">
    <source>
        <dbReference type="Proteomes" id="UP001159427"/>
    </source>
</evidence>
<feature type="domain" description="TLDc" evidence="5">
    <location>
        <begin position="412"/>
        <end position="589"/>
    </location>
</feature>
<evidence type="ECO:0000256" key="3">
    <source>
        <dbReference type="SAM" id="MobiDB-lite"/>
    </source>
</evidence>
<protein>
    <recommendedName>
        <fullName evidence="8">Basement membrane-specific heparan sulfate proteoglycan core protein</fullName>
    </recommendedName>
</protein>
<evidence type="ECO:0000313" key="6">
    <source>
        <dbReference type="EMBL" id="CAH3029186.1"/>
    </source>
</evidence>
<name>A0ABN8MMB0_9CNID</name>
<dbReference type="InterPro" id="IPR008160">
    <property type="entry name" value="Collagen"/>
</dbReference>
<dbReference type="SUPFAM" id="SSF48726">
    <property type="entry name" value="Immunoglobulin"/>
    <property type="match status" value="1"/>
</dbReference>
<dbReference type="InterPro" id="IPR003598">
    <property type="entry name" value="Ig_sub2"/>
</dbReference>
<dbReference type="Proteomes" id="UP001159427">
    <property type="component" value="Unassembled WGS sequence"/>
</dbReference>
<dbReference type="Pfam" id="PF01391">
    <property type="entry name" value="Collagen"/>
    <property type="match status" value="1"/>
</dbReference>
<dbReference type="PANTHER" id="PTHR45080">
    <property type="entry name" value="CONTACTIN 5"/>
    <property type="match status" value="1"/>
</dbReference>
<dbReference type="Pfam" id="PF07679">
    <property type="entry name" value="I-set"/>
    <property type="match status" value="1"/>
</dbReference>
<dbReference type="InterPro" id="IPR007110">
    <property type="entry name" value="Ig-like_dom"/>
</dbReference>
<dbReference type="SMART" id="SM00408">
    <property type="entry name" value="IGc2"/>
    <property type="match status" value="1"/>
</dbReference>
<dbReference type="InterPro" id="IPR003599">
    <property type="entry name" value="Ig_sub"/>
</dbReference>
<evidence type="ECO:0008006" key="8">
    <source>
        <dbReference type="Google" id="ProtNLM"/>
    </source>
</evidence>
<dbReference type="Pfam" id="PF07534">
    <property type="entry name" value="TLD"/>
    <property type="match status" value="1"/>
</dbReference>
<keyword evidence="1" id="KW-0732">Signal</keyword>
<dbReference type="PROSITE" id="PS51257">
    <property type="entry name" value="PROKAR_LIPOPROTEIN"/>
    <property type="match status" value="1"/>
</dbReference>
<sequence>MKSSNSPAESRRLLDFVPLIRPSFLSVVLVFVCGCLWVKNETTNERLIALESRVNLFPCVQSDSTENTDRISLSLTEATARDFYKKVQTHVSERMGYTSVSPLSIEASATIRLRKRRNVLNNTSTGITIHEVRKEISKQFEQLMPTKYCKSSEKVCPTGPPGYPGPTGARGPRGRRGPKGKKGPQGPMGPPGKSGKTGLTGPAGPRGERGDKGETGPKGMPGPPGRPGKSISAPKAMLTPAEQTRDEGGNTAFYCTVAGNPSPVVEWHKFPEAPSERGTILRLQVLYERVGVLPVEVNNSVGKSYANLIIIFSGLPIFTKVPPFLAAPVQGTTFQVTCQAEGYPRPVVTWTRAAMPLPARKTKINQGTLTINNLIPADTGLYDCVATNIMGTKKTSVNVAVQRSSAAGLHDSLIVGNNKNHLTSLSNWLAPITKSVNSLWKRCWRASVDGWAGSTFHSRCDGKGPTVTIIRVGRYIFGGYTSFPWGKGKVKILALVGGILSLGPIGMELFGKKGGWLLNIRGSFSPTFLNGFGSFLLASGSGRYQYDSKAFLFSLVNKPGWAPVKLPQSGKYGYQKSFSIYFRSIYGPTFGDGHDIHISNYASSNSNSFSDLGYTYSPPSGYSLYSTFARTFLAGTHRFTPDEVETFYETT</sequence>
<feature type="compositionally biased region" description="Basic and acidic residues" evidence="3">
    <location>
        <begin position="206"/>
        <end position="215"/>
    </location>
</feature>
<feature type="compositionally biased region" description="Basic residues" evidence="3">
    <location>
        <begin position="172"/>
        <end position="182"/>
    </location>
</feature>
<gene>
    <name evidence="6" type="ORF">PEVE_00035699</name>
</gene>
<dbReference type="InterPro" id="IPR013783">
    <property type="entry name" value="Ig-like_fold"/>
</dbReference>
<evidence type="ECO:0000259" key="5">
    <source>
        <dbReference type="PROSITE" id="PS51886"/>
    </source>
</evidence>
<dbReference type="SMART" id="SM00409">
    <property type="entry name" value="IG"/>
    <property type="match status" value="2"/>
</dbReference>